<feature type="transmembrane region" description="Helical" evidence="1">
    <location>
        <begin position="6"/>
        <end position="28"/>
    </location>
</feature>
<name>A0A1R2CRL5_9CILI</name>
<organism evidence="2 3">
    <name type="scientific">Stentor coeruleus</name>
    <dbReference type="NCBI Taxonomy" id="5963"/>
    <lineage>
        <taxon>Eukaryota</taxon>
        <taxon>Sar</taxon>
        <taxon>Alveolata</taxon>
        <taxon>Ciliophora</taxon>
        <taxon>Postciliodesmatophora</taxon>
        <taxon>Heterotrichea</taxon>
        <taxon>Heterotrichida</taxon>
        <taxon>Stentoridae</taxon>
        <taxon>Stentor</taxon>
    </lineage>
</organism>
<evidence type="ECO:0000313" key="3">
    <source>
        <dbReference type="Proteomes" id="UP000187209"/>
    </source>
</evidence>
<keyword evidence="1" id="KW-0812">Transmembrane</keyword>
<keyword evidence="3" id="KW-1185">Reference proteome</keyword>
<proteinExistence type="predicted"/>
<reference evidence="2 3" key="1">
    <citation type="submission" date="2016-11" db="EMBL/GenBank/DDBJ databases">
        <title>The macronuclear genome of Stentor coeruleus: a giant cell with tiny introns.</title>
        <authorList>
            <person name="Slabodnick M."/>
            <person name="Ruby J.G."/>
            <person name="Reiff S.B."/>
            <person name="Swart E.C."/>
            <person name="Gosai S."/>
            <person name="Prabakaran S."/>
            <person name="Witkowska E."/>
            <person name="Larue G.E."/>
            <person name="Fisher S."/>
            <person name="Freeman R.M."/>
            <person name="Gunawardena J."/>
            <person name="Chu W."/>
            <person name="Stover N.A."/>
            <person name="Gregory B.D."/>
            <person name="Nowacki M."/>
            <person name="Derisi J."/>
            <person name="Roy S.W."/>
            <person name="Marshall W.F."/>
            <person name="Sood P."/>
        </authorList>
    </citation>
    <scope>NUCLEOTIDE SEQUENCE [LARGE SCALE GENOMIC DNA]</scope>
    <source>
        <strain evidence="2">WM001</strain>
    </source>
</reference>
<evidence type="ECO:0000313" key="2">
    <source>
        <dbReference type="EMBL" id="OMJ91635.1"/>
    </source>
</evidence>
<keyword evidence="1" id="KW-0472">Membrane</keyword>
<keyword evidence="1" id="KW-1133">Transmembrane helix</keyword>
<dbReference type="AlphaFoldDB" id="A0A1R2CRL5"/>
<comment type="caution">
    <text evidence="2">The sequence shown here is derived from an EMBL/GenBank/DDBJ whole genome shotgun (WGS) entry which is preliminary data.</text>
</comment>
<dbReference type="EMBL" id="MPUH01000077">
    <property type="protein sequence ID" value="OMJ91635.1"/>
    <property type="molecule type" value="Genomic_DNA"/>
</dbReference>
<evidence type="ECO:0000256" key="1">
    <source>
        <dbReference type="SAM" id="Phobius"/>
    </source>
</evidence>
<accession>A0A1R2CRL5</accession>
<dbReference type="Proteomes" id="UP000187209">
    <property type="component" value="Unassembled WGS sequence"/>
</dbReference>
<gene>
    <name evidence="2" type="ORF">SteCoe_5787</name>
</gene>
<protein>
    <submittedName>
        <fullName evidence="2">Uncharacterized protein</fullName>
    </submittedName>
</protein>
<sequence>MTEKKVIAEIFVKYVGICMLSVVAYKALTFYSMPISSPVMAHEKCMKEFQDLHEARYLGMKESEIRSQSEYWYCVYSNIEDNTNNKD</sequence>